<organism evidence="1 2">
    <name type="scientific">Jimgerdemannia flammicorona</name>
    <dbReference type="NCBI Taxonomy" id="994334"/>
    <lineage>
        <taxon>Eukaryota</taxon>
        <taxon>Fungi</taxon>
        <taxon>Fungi incertae sedis</taxon>
        <taxon>Mucoromycota</taxon>
        <taxon>Mucoromycotina</taxon>
        <taxon>Endogonomycetes</taxon>
        <taxon>Endogonales</taxon>
        <taxon>Endogonaceae</taxon>
        <taxon>Jimgerdemannia</taxon>
    </lineage>
</organism>
<proteinExistence type="predicted"/>
<gene>
    <name evidence="1" type="ORF">BC936DRAFT_148688</name>
</gene>
<evidence type="ECO:0000313" key="1">
    <source>
        <dbReference type="EMBL" id="RUP52290.1"/>
    </source>
</evidence>
<dbReference type="AlphaFoldDB" id="A0A433DN33"/>
<name>A0A433DN33_9FUNG</name>
<evidence type="ECO:0000313" key="2">
    <source>
        <dbReference type="Proteomes" id="UP000268093"/>
    </source>
</evidence>
<keyword evidence="2" id="KW-1185">Reference proteome</keyword>
<dbReference type="EMBL" id="RBNI01000079">
    <property type="protein sequence ID" value="RUP52290.1"/>
    <property type="molecule type" value="Genomic_DNA"/>
</dbReference>
<comment type="caution">
    <text evidence="1">The sequence shown here is derived from an EMBL/GenBank/DDBJ whole genome shotgun (WGS) entry which is preliminary data.</text>
</comment>
<dbReference type="Proteomes" id="UP000268093">
    <property type="component" value="Unassembled WGS sequence"/>
</dbReference>
<sequence>MTDANNGMQILDSQVGIVLKYFVEMDVCLAKAYEVVVKENNVQCEQSASLAKVWNDWGTNHVQKNLLTDNLDVLQTFEEACVAHMNELIFMSNALSKFQEQVGTIRQTVKTPLLGKSITRSYVKLVNQAINELEAQYVKYPQLD</sequence>
<accession>A0A433DN33</accession>
<protein>
    <submittedName>
        <fullName evidence="1">Uncharacterized protein</fullName>
    </submittedName>
</protein>
<reference evidence="1 2" key="1">
    <citation type="journal article" date="2018" name="New Phytol.">
        <title>Phylogenomics of Endogonaceae and evolution of mycorrhizas within Mucoromycota.</title>
        <authorList>
            <person name="Chang Y."/>
            <person name="Desiro A."/>
            <person name="Na H."/>
            <person name="Sandor L."/>
            <person name="Lipzen A."/>
            <person name="Clum A."/>
            <person name="Barry K."/>
            <person name="Grigoriev I.V."/>
            <person name="Martin F.M."/>
            <person name="Stajich J.E."/>
            <person name="Smith M.E."/>
            <person name="Bonito G."/>
            <person name="Spatafora J.W."/>
        </authorList>
    </citation>
    <scope>NUCLEOTIDE SEQUENCE [LARGE SCALE GENOMIC DNA]</scope>
    <source>
        <strain evidence="1 2">GMNB39</strain>
    </source>
</reference>